<evidence type="ECO:0000256" key="3">
    <source>
        <dbReference type="ARBA" id="ARBA00022679"/>
    </source>
</evidence>
<dbReference type="PANTHER" id="PTHR43378:SF2">
    <property type="entry name" value="UDP-3-O-ACYLGLUCOSAMINE N-ACYLTRANSFERASE 1, MITOCHONDRIAL-RELATED"/>
    <property type="match status" value="1"/>
</dbReference>
<evidence type="ECO:0000256" key="6">
    <source>
        <dbReference type="SAM" id="MobiDB-lite"/>
    </source>
</evidence>
<dbReference type="CDD" id="cd03352">
    <property type="entry name" value="LbH_LpxD"/>
    <property type="match status" value="1"/>
</dbReference>
<keyword evidence="2" id="KW-0441">Lipid A biosynthesis</keyword>
<dbReference type="GO" id="GO:0016020">
    <property type="term" value="C:membrane"/>
    <property type="evidence" value="ECO:0007669"/>
    <property type="project" value="GOC"/>
</dbReference>
<organism evidence="8 9">
    <name type="scientific">Frigoriglobus tundricola</name>
    <dbReference type="NCBI Taxonomy" id="2774151"/>
    <lineage>
        <taxon>Bacteria</taxon>
        <taxon>Pseudomonadati</taxon>
        <taxon>Planctomycetota</taxon>
        <taxon>Planctomycetia</taxon>
        <taxon>Gemmatales</taxon>
        <taxon>Gemmataceae</taxon>
        <taxon>Frigoriglobus</taxon>
    </lineage>
</organism>
<dbReference type="RefSeq" id="WP_227254643.1">
    <property type="nucleotide sequence ID" value="NZ_CP053452.2"/>
</dbReference>
<evidence type="ECO:0000313" key="8">
    <source>
        <dbReference type="EMBL" id="QJX00768.1"/>
    </source>
</evidence>
<dbReference type="InterPro" id="IPR001451">
    <property type="entry name" value="Hexapep"/>
</dbReference>
<evidence type="ECO:0000256" key="1">
    <source>
        <dbReference type="ARBA" id="ARBA00022516"/>
    </source>
</evidence>
<dbReference type="NCBIfam" id="TIGR01853">
    <property type="entry name" value="lipid_A_lpxD"/>
    <property type="match status" value="1"/>
</dbReference>
<dbReference type="InterPro" id="IPR011004">
    <property type="entry name" value="Trimer_LpxA-like_sf"/>
</dbReference>
<dbReference type="EMBL" id="CP053452">
    <property type="protein sequence ID" value="QJX00768.1"/>
    <property type="molecule type" value="Genomic_DNA"/>
</dbReference>
<evidence type="ECO:0000256" key="4">
    <source>
        <dbReference type="ARBA" id="ARBA00023098"/>
    </source>
</evidence>
<dbReference type="Gene3D" id="2.160.10.10">
    <property type="entry name" value="Hexapeptide repeat proteins"/>
    <property type="match status" value="1"/>
</dbReference>
<name>A0A6M5Z2X0_9BACT</name>
<keyword evidence="9" id="KW-1185">Reference proteome</keyword>
<keyword evidence="1" id="KW-0444">Lipid biosynthesis</keyword>
<feature type="region of interest" description="Disordered" evidence="6">
    <location>
        <begin position="246"/>
        <end position="269"/>
    </location>
</feature>
<dbReference type="PANTHER" id="PTHR43378">
    <property type="entry name" value="UDP-3-O-ACYLGLUCOSAMINE N-ACYLTRANSFERASE"/>
    <property type="match status" value="1"/>
</dbReference>
<keyword evidence="3 8" id="KW-0808">Transferase</keyword>
<protein>
    <submittedName>
        <fullName evidence="8">UDP-3-O-[3-hydroxymyristoyl] glucosamine N-acyltransferase</fullName>
        <ecNumber evidence="8">2.3.1.191</ecNumber>
    </submittedName>
</protein>
<dbReference type="SUPFAM" id="SSF51161">
    <property type="entry name" value="Trimeric LpxA-like enzymes"/>
    <property type="match status" value="1"/>
</dbReference>
<dbReference type="Proteomes" id="UP000503447">
    <property type="component" value="Chromosome"/>
</dbReference>
<evidence type="ECO:0000256" key="5">
    <source>
        <dbReference type="ARBA" id="ARBA00023315"/>
    </source>
</evidence>
<dbReference type="Pfam" id="PF00132">
    <property type="entry name" value="Hexapep"/>
    <property type="match status" value="1"/>
</dbReference>
<feature type="domain" description="Mannose-1-phosphate guanyltransferase C-terminal" evidence="7">
    <location>
        <begin position="9"/>
        <end position="91"/>
    </location>
</feature>
<dbReference type="InterPro" id="IPR056729">
    <property type="entry name" value="GMPPB_C"/>
</dbReference>
<dbReference type="InterPro" id="IPR007691">
    <property type="entry name" value="LpxD"/>
</dbReference>
<dbReference type="NCBIfam" id="NF002060">
    <property type="entry name" value="PRK00892.1"/>
    <property type="match status" value="1"/>
</dbReference>
<dbReference type="KEGG" id="ftj:FTUN_8406"/>
<dbReference type="Pfam" id="PF25087">
    <property type="entry name" value="GMPPB_C"/>
    <property type="match status" value="1"/>
</dbReference>
<dbReference type="AlphaFoldDB" id="A0A6M5Z2X0"/>
<evidence type="ECO:0000313" key="9">
    <source>
        <dbReference type="Proteomes" id="UP000503447"/>
    </source>
</evidence>
<sequence length="269" mass="28047">MTNHDTQHRPVRIDPSACIDPTVVIGPGVSVGPCVVIGQGSTIGENAVIHAGAVIGRFCKLGRDNVIHPRVVLYDDCTLGDRVIVHSGAVLGADGFGYRTQQGRHVKVPQLGSVEIEDDVEIGVGSAVDRGTFGPTRIGAGTKIDNLVQVGHNCQIGKNNLLGNQVGIAGSCVTGDNVTIANRVGVADHLRIGAGAFLVSGSGVTNDIQEGTRVSGYPARREEDVERALADAAALPGLREDVRRISEYLGRSSGPAAQDDESVRTPAPR</sequence>
<evidence type="ECO:0000256" key="2">
    <source>
        <dbReference type="ARBA" id="ARBA00022556"/>
    </source>
</evidence>
<keyword evidence="5 8" id="KW-0012">Acyltransferase</keyword>
<dbReference type="GO" id="GO:0016410">
    <property type="term" value="F:N-acyltransferase activity"/>
    <property type="evidence" value="ECO:0007669"/>
    <property type="project" value="InterPro"/>
</dbReference>
<dbReference type="GO" id="GO:0103118">
    <property type="term" value="F:UDP-3-O-[(3R)-3-hydroxyacyl]-glucosamine N-acyltransferase activity"/>
    <property type="evidence" value="ECO:0007669"/>
    <property type="project" value="UniProtKB-EC"/>
</dbReference>
<dbReference type="GO" id="GO:0009245">
    <property type="term" value="P:lipid A biosynthetic process"/>
    <property type="evidence" value="ECO:0007669"/>
    <property type="project" value="UniProtKB-KW"/>
</dbReference>
<gene>
    <name evidence="8" type="ORF">FTUN_8406</name>
</gene>
<accession>A0A6M5Z2X0</accession>
<proteinExistence type="predicted"/>
<keyword evidence="4" id="KW-0443">Lipid metabolism</keyword>
<evidence type="ECO:0000259" key="7">
    <source>
        <dbReference type="Pfam" id="PF25087"/>
    </source>
</evidence>
<dbReference type="EC" id="2.3.1.191" evidence="8"/>
<reference evidence="9" key="1">
    <citation type="submission" date="2020-05" db="EMBL/GenBank/DDBJ databases">
        <title>Frigoriglobus tundricola gen. nov., sp. nov., a psychrotolerant cellulolytic planctomycete of the family Gemmataceae with two divergent copies of 16S rRNA gene.</title>
        <authorList>
            <person name="Kulichevskaya I.S."/>
            <person name="Ivanova A.A."/>
            <person name="Naumoff D.G."/>
            <person name="Beletsky A.V."/>
            <person name="Rijpstra W.I.C."/>
            <person name="Sinninghe Damste J.S."/>
            <person name="Mardanov A.V."/>
            <person name="Ravin N.V."/>
            <person name="Dedysh S.N."/>
        </authorList>
    </citation>
    <scope>NUCLEOTIDE SEQUENCE [LARGE SCALE GENOMIC DNA]</scope>
    <source>
        <strain evidence="9">PL17</strain>
    </source>
</reference>